<proteinExistence type="predicted"/>
<dbReference type="PIRSF" id="PIRSF014995">
    <property type="entry name" value="UCP014995"/>
    <property type="match status" value="1"/>
</dbReference>
<dbReference type="AlphaFoldDB" id="A0A8B6X7P6"/>
<accession>A0A8B6X7P6</accession>
<feature type="signal peptide" evidence="1">
    <location>
        <begin position="1"/>
        <end position="23"/>
    </location>
</feature>
<feature type="chain" id="PRO_5034674675" evidence="1">
    <location>
        <begin position="24"/>
        <end position="174"/>
    </location>
</feature>
<dbReference type="RefSeq" id="WP_034411482.1">
    <property type="nucleotide sequence ID" value="NZ_AXWS01000013.1"/>
</dbReference>
<keyword evidence="2" id="KW-1185">Reference proteome</keyword>
<evidence type="ECO:0000313" key="2">
    <source>
        <dbReference type="Proteomes" id="UP000675920"/>
    </source>
</evidence>
<dbReference type="InterPro" id="IPR014469">
    <property type="entry name" value="DUF2271"/>
</dbReference>
<reference evidence="3" key="2">
    <citation type="submission" date="2025-08" db="UniProtKB">
        <authorList>
            <consortium name="RefSeq"/>
        </authorList>
    </citation>
    <scope>IDENTIFICATION</scope>
</reference>
<evidence type="ECO:0000256" key="1">
    <source>
        <dbReference type="SAM" id="SignalP"/>
    </source>
</evidence>
<dbReference type="Proteomes" id="UP000675920">
    <property type="component" value="Unplaced"/>
</dbReference>
<organism evidence="2 3">
    <name type="scientific">Derxia gummosa DSM 723</name>
    <dbReference type="NCBI Taxonomy" id="1121388"/>
    <lineage>
        <taxon>Bacteria</taxon>
        <taxon>Pseudomonadati</taxon>
        <taxon>Pseudomonadota</taxon>
        <taxon>Betaproteobacteria</taxon>
        <taxon>Burkholderiales</taxon>
        <taxon>Alcaligenaceae</taxon>
        <taxon>Derxia</taxon>
    </lineage>
</organism>
<sequence>MSSSPVIRAAVIGAAASALPAGAAELQLNVEIPKLDVAEYHRPYVAAWLERADGQAFAGHLAVWYDQKKPNAGGTKWLNELRQWWRKGGRALSVPADGITGATRAPGQQAINLSAAPAIAALPAGRYEVVVEAARESGGREVLRLPLQWPPAKADEQRVKGEHELGAVSLVAKP</sequence>
<evidence type="ECO:0000313" key="3">
    <source>
        <dbReference type="RefSeq" id="WP_034411482.1"/>
    </source>
</evidence>
<name>A0A8B6X7P6_9BURK</name>
<dbReference type="OrthoDB" id="195316at2"/>
<reference evidence="3" key="1">
    <citation type="journal article" date="2021" name="Elife">
        <title>Post-translational flavinylation is associated with diverse extracytosolic redox functionalities throughout bacterial life.</title>
        <authorList>
            <person name="Meheust R."/>
            <person name="Huang S."/>
            <person name="Rivera-Lugo R."/>
            <person name="Banfield J.F."/>
            <person name="Light S.H."/>
        </authorList>
    </citation>
    <scope>NUCLEOTIDE SEQUENCE</scope>
</reference>
<dbReference type="Pfam" id="PF10029">
    <property type="entry name" value="DUF2271"/>
    <property type="match status" value="1"/>
</dbReference>
<keyword evidence="1" id="KW-0732">Signal</keyword>
<protein>
    <submittedName>
        <fullName evidence="3">DUF2271 domain-containing protein</fullName>
    </submittedName>
</protein>